<protein>
    <submittedName>
        <fullName evidence="2">Uncharacterized protein</fullName>
    </submittedName>
</protein>
<comment type="caution">
    <text evidence="2">The sequence shown here is derived from an EMBL/GenBank/DDBJ whole genome shotgun (WGS) entry which is preliminary data.</text>
</comment>
<dbReference type="EMBL" id="MU129401">
    <property type="protein sequence ID" value="KAF9503255.1"/>
    <property type="molecule type" value="Genomic_DNA"/>
</dbReference>
<feature type="region of interest" description="Disordered" evidence="1">
    <location>
        <begin position="180"/>
        <end position="221"/>
    </location>
</feature>
<dbReference type="AlphaFoldDB" id="A0A9P6AC47"/>
<gene>
    <name evidence="2" type="ORF">BS47DRAFT_844289</name>
</gene>
<name>A0A9P6AC47_9AGAM</name>
<evidence type="ECO:0000256" key="1">
    <source>
        <dbReference type="SAM" id="MobiDB-lite"/>
    </source>
</evidence>
<dbReference type="Proteomes" id="UP000886523">
    <property type="component" value="Unassembled WGS sequence"/>
</dbReference>
<evidence type="ECO:0000313" key="3">
    <source>
        <dbReference type="Proteomes" id="UP000886523"/>
    </source>
</evidence>
<reference evidence="2" key="1">
    <citation type="journal article" date="2020" name="Nat. Commun.">
        <title>Large-scale genome sequencing of mycorrhizal fungi provides insights into the early evolution of symbiotic traits.</title>
        <authorList>
            <person name="Miyauchi S."/>
            <person name="Kiss E."/>
            <person name="Kuo A."/>
            <person name="Drula E."/>
            <person name="Kohler A."/>
            <person name="Sanchez-Garcia M."/>
            <person name="Morin E."/>
            <person name="Andreopoulos B."/>
            <person name="Barry K.W."/>
            <person name="Bonito G."/>
            <person name="Buee M."/>
            <person name="Carver A."/>
            <person name="Chen C."/>
            <person name="Cichocki N."/>
            <person name="Clum A."/>
            <person name="Culley D."/>
            <person name="Crous P.W."/>
            <person name="Fauchery L."/>
            <person name="Girlanda M."/>
            <person name="Hayes R.D."/>
            <person name="Keri Z."/>
            <person name="LaButti K."/>
            <person name="Lipzen A."/>
            <person name="Lombard V."/>
            <person name="Magnuson J."/>
            <person name="Maillard F."/>
            <person name="Murat C."/>
            <person name="Nolan M."/>
            <person name="Ohm R.A."/>
            <person name="Pangilinan J."/>
            <person name="Pereira M.F."/>
            <person name="Perotto S."/>
            <person name="Peter M."/>
            <person name="Pfister S."/>
            <person name="Riley R."/>
            <person name="Sitrit Y."/>
            <person name="Stielow J.B."/>
            <person name="Szollosi G."/>
            <person name="Zifcakova L."/>
            <person name="Stursova M."/>
            <person name="Spatafora J.W."/>
            <person name="Tedersoo L."/>
            <person name="Vaario L.M."/>
            <person name="Yamada A."/>
            <person name="Yan M."/>
            <person name="Wang P."/>
            <person name="Xu J."/>
            <person name="Bruns T."/>
            <person name="Baldrian P."/>
            <person name="Vilgalys R."/>
            <person name="Dunand C."/>
            <person name="Henrissat B."/>
            <person name="Grigoriev I.V."/>
            <person name="Hibbett D."/>
            <person name="Nagy L.G."/>
            <person name="Martin F.M."/>
        </authorList>
    </citation>
    <scope>NUCLEOTIDE SEQUENCE</scope>
    <source>
        <strain evidence="2">UP504</strain>
    </source>
</reference>
<proteinExistence type="predicted"/>
<organism evidence="2 3">
    <name type="scientific">Hydnum rufescens UP504</name>
    <dbReference type="NCBI Taxonomy" id="1448309"/>
    <lineage>
        <taxon>Eukaryota</taxon>
        <taxon>Fungi</taxon>
        <taxon>Dikarya</taxon>
        <taxon>Basidiomycota</taxon>
        <taxon>Agaricomycotina</taxon>
        <taxon>Agaricomycetes</taxon>
        <taxon>Cantharellales</taxon>
        <taxon>Hydnaceae</taxon>
        <taxon>Hydnum</taxon>
    </lineage>
</organism>
<evidence type="ECO:0000313" key="2">
    <source>
        <dbReference type="EMBL" id="KAF9503255.1"/>
    </source>
</evidence>
<accession>A0A9P6AC47</accession>
<keyword evidence="3" id="KW-1185">Reference proteome</keyword>
<dbReference type="OrthoDB" id="3269344at2759"/>
<sequence>MKEMKCAKYMNVLSLYPHQVSNYLSAIADLAVCIRMRNFPVHLPRHVRDEIIAIDLDPADRRSPELLVLHWLVEHKEETVGYRQLSFCLAAAVHQRRALGFPEHYVFGAAHVEAGEITTYAATWSQSYSQVLVYRLETYSLEKPAHAASFFLFMRCVAKKALEYQAQLAKKEKKSLPPFAPEYQTWKAPPPPPVPLPSDCGSQKRKRSDDDIGSVYNSVSEHGDFMQDERLWSQEVA</sequence>